<dbReference type="Gene3D" id="3.30.160.60">
    <property type="entry name" value="Classic Zinc Finger"/>
    <property type="match status" value="4"/>
</dbReference>
<dbReference type="AlphaFoldDB" id="A0A6P9BIW6"/>
<dbReference type="CDD" id="cd07936">
    <property type="entry name" value="SCAN"/>
    <property type="match status" value="1"/>
</dbReference>
<evidence type="ECO:0000256" key="9">
    <source>
        <dbReference type="ARBA" id="ARBA00023163"/>
    </source>
</evidence>
<evidence type="ECO:0000256" key="3">
    <source>
        <dbReference type="ARBA" id="ARBA00022723"/>
    </source>
</evidence>
<feature type="domain" description="C2H2-type" evidence="13">
    <location>
        <begin position="429"/>
        <end position="456"/>
    </location>
</feature>
<dbReference type="GO" id="GO:0045892">
    <property type="term" value="P:negative regulation of DNA-templated transcription"/>
    <property type="evidence" value="ECO:0007669"/>
    <property type="project" value="UniProtKB-ARBA"/>
</dbReference>
<evidence type="ECO:0000313" key="16">
    <source>
        <dbReference type="RefSeq" id="XP_034267915.1"/>
    </source>
</evidence>
<feature type="domain" description="C2H2-type" evidence="13">
    <location>
        <begin position="533"/>
        <end position="560"/>
    </location>
</feature>
<dbReference type="SMART" id="SM00355">
    <property type="entry name" value="ZnF_C2H2"/>
    <property type="match status" value="5"/>
</dbReference>
<dbReference type="Pfam" id="PF00096">
    <property type="entry name" value="zf-C2H2"/>
    <property type="match status" value="3"/>
</dbReference>
<feature type="domain" description="C2H2-type" evidence="13">
    <location>
        <begin position="561"/>
        <end position="588"/>
    </location>
</feature>
<feature type="domain" description="C2H2-type" evidence="13">
    <location>
        <begin position="373"/>
        <end position="400"/>
    </location>
</feature>
<dbReference type="FunFam" id="1.10.4020.10:FF:000001">
    <property type="entry name" value="zinc finger protein 263 isoform X1"/>
    <property type="match status" value="1"/>
</dbReference>
<dbReference type="GO" id="GO:0042802">
    <property type="term" value="F:identical protein binding"/>
    <property type="evidence" value="ECO:0007669"/>
    <property type="project" value="UniProtKB-ARBA"/>
</dbReference>
<dbReference type="PROSITE" id="PS50804">
    <property type="entry name" value="SCAN_BOX"/>
    <property type="match status" value="1"/>
</dbReference>
<feature type="domain" description="C2H2-type" evidence="13">
    <location>
        <begin position="401"/>
        <end position="428"/>
    </location>
</feature>
<dbReference type="Proteomes" id="UP001652622">
    <property type="component" value="Unplaced"/>
</dbReference>
<organism evidence="15 16">
    <name type="scientific">Pantherophis guttatus</name>
    <name type="common">Corn snake</name>
    <name type="synonym">Elaphe guttata</name>
    <dbReference type="NCBI Taxonomy" id="94885"/>
    <lineage>
        <taxon>Eukaryota</taxon>
        <taxon>Metazoa</taxon>
        <taxon>Chordata</taxon>
        <taxon>Craniata</taxon>
        <taxon>Vertebrata</taxon>
        <taxon>Euteleostomi</taxon>
        <taxon>Lepidosauria</taxon>
        <taxon>Squamata</taxon>
        <taxon>Bifurcata</taxon>
        <taxon>Unidentata</taxon>
        <taxon>Episquamata</taxon>
        <taxon>Toxicofera</taxon>
        <taxon>Serpentes</taxon>
        <taxon>Colubroidea</taxon>
        <taxon>Colubridae</taxon>
        <taxon>Colubrinae</taxon>
        <taxon>Pantherophis</taxon>
    </lineage>
</organism>
<dbReference type="SUPFAM" id="SSF47353">
    <property type="entry name" value="Retrovirus capsid dimerization domain-like"/>
    <property type="match status" value="1"/>
</dbReference>
<dbReference type="InterPro" id="IPR013087">
    <property type="entry name" value="Znf_C2H2_type"/>
</dbReference>
<dbReference type="PANTHER" id="PTHR24404">
    <property type="entry name" value="ZINC FINGER PROTEIN"/>
    <property type="match status" value="1"/>
</dbReference>
<comment type="subcellular location">
    <subcellularLocation>
        <location evidence="1">Nucleus</location>
    </subcellularLocation>
</comment>
<keyword evidence="15" id="KW-1185">Reference proteome</keyword>
<reference evidence="16" key="1">
    <citation type="submission" date="2025-08" db="UniProtKB">
        <authorList>
            <consortium name="RefSeq"/>
        </authorList>
    </citation>
    <scope>IDENTIFICATION</scope>
    <source>
        <tissue evidence="16">Blood</tissue>
    </source>
</reference>
<evidence type="ECO:0000256" key="4">
    <source>
        <dbReference type="ARBA" id="ARBA00022737"/>
    </source>
</evidence>
<keyword evidence="10" id="KW-0539">Nucleus</keyword>
<evidence type="ECO:0000256" key="5">
    <source>
        <dbReference type="ARBA" id="ARBA00022771"/>
    </source>
</evidence>
<dbReference type="SMART" id="SM00431">
    <property type="entry name" value="SCAN"/>
    <property type="match status" value="1"/>
</dbReference>
<dbReference type="SUPFAM" id="SSF57667">
    <property type="entry name" value="beta-beta-alpha zinc fingers"/>
    <property type="match status" value="3"/>
</dbReference>
<dbReference type="GO" id="GO:0008270">
    <property type="term" value="F:zinc ion binding"/>
    <property type="evidence" value="ECO:0007669"/>
    <property type="project" value="UniProtKB-KW"/>
</dbReference>
<dbReference type="FunFam" id="3.30.160.60:FF:000508">
    <property type="entry name" value="Myeloid zinc finger 1"/>
    <property type="match status" value="1"/>
</dbReference>
<keyword evidence="5 11" id="KW-0863">Zinc-finger</keyword>
<feature type="region of interest" description="Disordered" evidence="12">
    <location>
        <begin position="633"/>
        <end position="660"/>
    </location>
</feature>
<name>A0A6P9BIW6_PANGU</name>
<feature type="compositionally biased region" description="Polar residues" evidence="12">
    <location>
        <begin position="467"/>
        <end position="487"/>
    </location>
</feature>
<comment type="similarity">
    <text evidence="2">Belongs to the krueppel C2H2-type zinc-finger protein family.</text>
</comment>
<evidence type="ECO:0000256" key="12">
    <source>
        <dbReference type="SAM" id="MobiDB-lite"/>
    </source>
</evidence>
<dbReference type="Pfam" id="PF02023">
    <property type="entry name" value="SCAN"/>
    <property type="match status" value="1"/>
</dbReference>
<proteinExistence type="inferred from homology"/>
<accession>A0A6P9BIW6</accession>
<dbReference type="PROSITE" id="PS00028">
    <property type="entry name" value="ZINC_FINGER_C2H2_1"/>
    <property type="match status" value="5"/>
</dbReference>
<sequence>MATELRAGGAAFLSFQNVLGHGMNPIRKSEEEAQVRALDPDGERMVPRVIQVGTIGEFLGWMAPQEMSQGSEEGLAQRWETQWQEVLKTVQLLPSGVGTPHQSKPFPWDSCESVPNTSQWSNGESVPQYLVVNNGELHPRILYGPEVEGNRLMKDILVNQEALLTEAQRQRFRQYSYQEAEEPQEVCKRLREFCCQWLKPEKHSKEQILELVILEQFLAILPPEMQGWVRDRYPQACSQAMGLAEEFLRSQKQEIKVLEPCAALVMVSPEAEGSLAASGSNGLLCREAELKDGQDPSSAGDPAMIRNPLEVTQPGDPELPFLFGSLMAQQGSMDNRDGLVQNNPMEPIQKGDGARLCSEGVYETVVRLEEHGHWCLECGESFQDALQLQNHQNSHSGRKRPECPECGKSFRDLSHVLRHQTVHTGEKPYACFKCGQSFTQKPALNRHLRKHLESQSDSGDQERHGNQENSHQGEATPSWAWPNQTFPENRVGPFASSLGQQPSMNQYPESASGTHREGKTARKTISRRGQKKYWCFICIKGFRDKADLVRHDRIHTGEKPYACPDCGRKFSYTSSLYKHQLIHRRAGSLKGNQFREMSVDYNPDDFSAVRTAPLACLEGGGGWRNGVKLEATEEKPPTEALSVGKADTQSSDFAFDISAT</sequence>
<evidence type="ECO:0000259" key="14">
    <source>
        <dbReference type="PROSITE" id="PS50804"/>
    </source>
</evidence>
<dbReference type="PROSITE" id="PS50157">
    <property type="entry name" value="ZINC_FINGER_C2H2_2"/>
    <property type="match status" value="5"/>
</dbReference>
<dbReference type="InterPro" id="IPR038269">
    <property type="entry name" value="SCAN_sf"/>
</dbReference>
<keyword evidence="7" id="KW-0805">Transcription regulation</keyword>
<keyword evidence="8" id="KW-0238">DNA-binding</keyword>
<dbReference type="GO" id="GO:0000978">
    <property type="term" value="F:RNA polymerase II cis-regulatory region sequence-specific DNA binding"/>
    <property type="evidence" value="ECO:0007669"/>
    <property type="project" value="TreeGrafter"/>
</dbReference>
<gene>
    <name evidence="16" type="primary">LOC117662572</name>
</gene>
<dbReference type="FunFam" id="3.30.160.60:FF:000180">
    <property type="entry name" value="Zinc finger protein 689"/>
    <property type="match status" value="1"/>
</dbReference>
<dbReference type="InterPro" id="IPR050589">
    <property type="entry name" value="Ikaros_C2H2-ZF"/>
</dbReference>
<dbReference type="FunFam" id="3.30.160.60:FF:000566">
    <property type="entry name" value="zinc finger protein 133 isoform X2"/>
    <property type="match status" value="1"/>
</dbReference>
<keyword evidence="4" id="KW-0677">Repeat</keyword>
<evidence type="ECO:0000259" key="13">
    <source>
        <dbReference type="PROSITE" id="PS50157"/>
    </source>
</evidence>
<evidence type="ECO:0000313" key="15">
    <source>
        <dbReference type="Proteomes" id="UP001652622"/>
    </source>
</evidence>
<evidence type="ECO:0000256" key="6">
    <source>
        <dbReference type="ARBA" id="ARBA00022833"/>
    </source>
</evidence>
<protein>
    <submittedName>
        <fullName evidence="16">Zinc finger protein 397-like isoform X2</fullName>
    </submittedName>
</protein>
<keyword evidence="9" id="KW-0804">Transcription</keyword>
<dbReference type="InterPro" id="IPR003309">
    <property type="entry name" value="SCAN_dom"/>
</dbReference>
<dbReference type="RefSeq" id="XP_034267915.1">
    <property type="nucleotide sequence ID" value="XM_034412024.2"/>
</dbReference>
<evidence type="ECO:0000256" key="2">
    <source>
        <dbReference type="ARBA" id="ARBA00006991"/>
    </source>
</evidence>
<dbReference type="FunFam" id="3.30.160.60:FF:001498">
    <property type="entry name" value="Zinc finger protein 404"/>
    <property type="match status" value="1"/>
</dbReference>
<feature type="region of interest" description="Disordered" evidence="12">
    <location>
        <begin position="451"/>
        <end position="525"/>
    </location>
</feature>
<dbReference type="GO" id="GO:0003700">
    <property type="term" value="F:DNA-binding transcription factor activity"/>
    <property type="evidence" value="ECO:0007669"/>
    <property type="project" value="TreeGrafter"/>
</dbReference>
<dbReference type="GeneID" id="117662572"/>
<evidence type="ECO:0000256" key="8">
    <source>
        <dbReference type="ARBA" id="ARBA00023125"/>
    </source>
</evidence>
<dbReference type="PANTHER" id="PTHR24404:SF37">
    <property type="entry name" value="ZINC FINGER PROTEIN 467"/>
    <property type="match status" value="1"/>
</dbReference>
<evidence type="ECO:0000256" key="11">
    <source>
        <dbReference type="PROSITE-ProRule" id="PRU00042"/>
    </source>
</evidence>
<evidence type="ECO:0000256" key="7">
    <source>
        <dbReference type="ARBA" id="ARBA00023015"/>
    </source>
</evidence>
<dbReference type="Gene3D" id="1.10.4020.10">
    <property type="entry name" value="DNA breaking-rejoining enzymes"/>
    <property type="match status" value="1"/>
</dbReference>
<dbReference type="InterPro" id="IPR036236">
    <property type="entry name" value="Znf_C2H2_sf"/>
</dbReference>
<feature type="compositionally biased region" description="Polar residues" evidence="12">
    <location>
        <begin position="497"/>
        <end position="513"/>
    </location>
</feature>
<keyword evidence="6" id="KW-0862">Zinc</keyword>
<evidence type="ECO:0000256" key="10">
    <source>
        <dbReference type="ARBA" id="ARBA00023242"/>
    </source>
</evidence>
<evidence type="ECO:0000256" key="1">
    <source>
        <dbReference type="ARBA" id="ARBA00004123"/>
    </source>
</evidence>
<dbReference type="GO" id="GO:0005634">
    <property type="term" value="C:nucleus"/>
    <property type="evidence" value="ECO:0007669"/>
    <property type="project" value="UniProtKB-SubCell"/>
</dbReference>
<dbReference type="GO" id="GO:0006357">
    <property type="term" value="P:regulation of transcription by RNA polymerase II"/>
    <property type="evidence" value="ECO:0007669"/>
    <property type="project" value="TreeGrafter"/>
</dbReference>
<keyword evidence="3" id="KW-0479">Metal-binding</keyword>
<feature type="domain" description="SCAN box" evidence="14">
    <location>
        <begin position="169"/>
        <end position="250"/>
    </location>
</feature>